<organism evidence="3 4">
    <name type="scientific">Botryotinia convoluta</name>
    <dbReference type="NCBI Taxonomy" id="54673"/>
    <lineage>
        <taxon>Eukaryota</taxon>
        <taxon>Fungi</taxon>
        <taxon>Dikarya</taxon>
        <taxon>Ascomycota</taxon>
        <taxon>Pezizomycotina</taxon>
        <taxon>Leotiomycetes</taxon>
        <taxon>Helotiales</taxon>
        <taxon>Sclerotiniaceae</taxon>
        <taxon>Botryotinia</taxon>
    </lineage>
</organism>
<accession>A0A4Z1H5H1</accession>
<keyword evidence="2" id="KW-1133">Transmembrane helix</keyword>
<sequence length="129" mass="14740">MPAVISITCVANRPELQRHVHWDILLKSFLISFTIVGLIVVFIHSLDWIVLAIETCQENRKKKKEAAKRESQPPLNPPNLQDAPEEVHERQGENVSNDELQGEQEKGITEKGREFPIEMRQANYGTITI</sequence>
<evidence type="ECO:0000256" key="1">
    <source>
        <dbReference type="SAM" id="MobiDB-lite"/>
    </source>
</evidence>
<keyword evidence="2" id="KW-0472">Membrane</keyword>
<evidence type="ECO:0000313" key="4">
    <source>
        <dbReference type="Proteomes" id="UP000297527"/>
    </source>
</evidence>
<dbReference type="EMBL" id="PQXN01000518">
    <property type="protein sequence ID" value="TGO44434.1"/>
    <property type="molecule type" value="Genomic_DNA"/>
</dbReference>
<feature type="region of interest" description="Disordered" evidence="1">
    <location>
        <begin position="61"/>
        <end position="115"/>
    </location>
</feature>
<keyword evidence="4" id="KW-1185">Reference proteome</keyword>
<keyword evidence="2" id="KW-0812">Transmembrane</keyword>
<dbReference type="OrthoDB" id="3551320at2759"/>
<evidence type="ECO:0000256" key="2">
    <source>
        <dbReference type="SAM" id="Phobius"/>
    </source>
</evidence>
<feature type="transmembrane region" description="Helical" evidence="2">
    <location>
        <begin position="29"/>
        <end position="53"/>
    </location>
</feature>
<proteinExistence type="predicted"/>
<protein>
    <submittedName>
        <fullName evidence="3">Uncharacterized protein</fullName>
    </submittedName>
</protein>
<gene>
    <name evidence="3" type="ORF">BCON_0520g00050</name>
</gene>
<dbReference type="Proteomes" id="UP000297527">
    <property type="component" value="Unassembled WGS sequence"/>
</dbReference>
<dbReference type="AlphaFoldDB" id="A0A4Z1H5H1"/>
<name>A0A4Z1H5H1_9HELO</name>
<comment type="caution">
    <text evidence="3">The sequence shown here is derived from an EMBL/GenBank/DDBJ whole genome shotgun (WGS) entry which is preliminary data.</text>
</comment>
<feature type="compositionally biased region" description="Basic and acidic residues" evidence="1">
    <location>
        <begin position="103"/>
        <end position="115"/>
    </location>
</feature>
<reference evidence="3 4" key="1">
    <citation type="submission" date="2017-12" db="EMBL/GenBank/DDBJ databases">
        <title>Comparative genomics of Botrytis spp.</title>
        <authorList>
            <person name="Valero-Jimenez C.A."/>
            <person name="Tapia P."/>
            <person name="Veloso J."/>
            <person name="Silva-Moreno E."/>
            <person name="Staats M."/>
            <person name="Valdes J.H."/>
            <person name="Van Kan J.A.L."/>
        </authorList>
    </citation>
    <scope>NUCLEOTIDE SEQUENCE [LARGE SCALE GENOMIC DNA]</scope>
    <source>
        <strain evidence="3 4">MUCL11595</strain>
    </source>
</reference>
<evidence type="ECO:0000313" key="3">
    <source>
        <dbReference type="EMBL" id="TGO44434.1"/>
    </source>
</evidence>